<dbReference type="AlphaFoldDB" id="A0A1I0U027"/>
<name>A0A1I0U027_9GAMM</name>
<dbReference type="InterPro" id="IPR058059">
    <property type="entry name" value="PA3496-like"/>
</dbReference>
<dbReference type="Proteomes" id="UP000461288">
    <property type="component" value="Unassembled WGS sequence"/>
</dbReference>
<evidence type="ECO:0000256" key="1">
    <source>
        <dbReference type="SAM" id="MobiDB-lite"/>
    </source>
</evidence>
<dbReference type="Proteomes" id="UP001273935">
    <property type="component" value="Unassembled WGS sequence"/>
</dbReference>
<dbReference type="STRING" id="319939.SAMN05216263_10724"/>
<keyword evidence="8" id="KW-1185">Reference proteome</keyword>
<dbReference type="EMBL" id="WTFN01000077">
    <property type="protein sequence ID" value="MWK59001.1"/>
    <property type="molecule type" value="Genomic_DNA"/>
</dbReference>
<proteinExistence type="predicted"/>
<dbReference type="RefSeq" id="WP_074969676.1">
    <property type="nucleotide sequence ID" value="NZ_AP022213.1"/>
</dbReference>
<evidence type="ECO:0000313" key="6">
    <source>
        <dbReference type="Proteomes" id="UP000461288"/>
    </source>
</evidence>
<evidence type="ECO:0000313" key="2">
    <source>
        <dbReference type="EMBL" id="BBT19470.1"/>
    </source>
</evidence>
<dbReference type="NCBIfam" id="NF046101">
    <property type="entry name" value="PA3496_fam"/>
    <property type="match status" value="1"/>
</dbReference>
<evidence type="ECO:0000313" key="5">
    <source>
        <dbReference type="EMBL" id="MWK59001.1"/>
    </source>
</evidence>
<dbReference type="Proteomes" id="UP000515591">
    <property type="component" value="Chromosome"/>
</dbReference>
<dbReference type="EMBL" id="JAWJUL010000001">
    <property type="protein sequence ID" value="MDV3437927.1"/>
    <property type="molecule type" value="Genomic_DNA"/>
</dbReference>
<gene>
    <name evidence="5" type="ORF">GO594_23705</name>
    <name evidence="3" type="ORF">R0G64_00040</name>
    <name evidence="4" type="ORF">R0G64_00615</name>
    <name evidence="2" type="ORF">WP8S17C03_55190</name>
</gene>
<feature type="region of interest" description="Disordered" evidence="1">
    <location>
        <begin position="1"/>
        <end position="20"/>
    </location>
</feature>
<evidence type="ECO:0000313" key="3">
    <source>
        <dbReference type="EMBL" id="MDV3437812.1"/>
    </source>
</evidence>
<evidence type="ECO:0000313" key="8">
    <source>
        <dbReference type="Proteomes" id="UP001273935"/>
    </source>
</evidence>
<evidence type="ECO:0000313" key="7">
    <source>
        <dbReference type="Proteomes" id="UP000515591"/>
    </source>
</evidence>
<organism evidence="5 6">
    <name type="scientific">Metapseudomonas otitidis</name>
    <dbReference type="NCBI Taxonomy" id="319939"/>
    <lineage>
        <taxon>Bacteria</taxon>
        <taxon>Pseudomonadati</taxon>
        <taxon>Pseudomonadota</taxon>
        <taxon>Gammaproteobacteria</taxon>
        <taxon>Pseudomonadales</taxon>
        <taxon>Pseudomonadaceae</taxon>
        <taxon>Metapseudomonas</taxon>
    </lineage>
</organism>
<sequence length="74" mass="8745">MTHPHDVRSDAPVLDSKTRRKLEDQRRMRFRRAIEAHAEERRLKAEIDDYPDLIAINYLLSTTAKRRRNAAKAC</sequence>
<dbReference type="EMBL" id="AP022213">
    <property type="protein sequence ID" value="BBT19470.1"/>
    <property type="molecule type" value="Genomic_DNA"/>
</dbReference>
<accession>A0A1I0U027</accession>
<evidence type="ECO:0000313" key="4">
    <source>
        <dbReference type="EMBL" id="MDV3437927.1"/>
    </source>
</evidence>
<reference evidence="2 7" key="1">
    <citation type="submission" date="2019-12" db="EMBL/GenBank/DDBJ databases">
        <title>complete genome sequences of Pseudomonas otitidis str. WP8-S17-CRE-03 isolated from wastewater treatment plant effluent.</title>
        <authorList>
            <person name="Sekizuka T."/>
            <person name="Itokawa K."/>
            <person name="Yatsu K."/>
            <person name="Inamine Y."/>
            <person name="Kuroda M."/>
        </authorList>
    </citation>
    <scope>NUCLEOTIDE SEQUENCE [LARGE SCALE GENOMIC DNA]</scope>
    <source>
        <strain evidence="2 7">WP8-S17-CRE-03</strain>
    </source>
</reference>
<protein>
    <submittedName>
        <fullName evidence="5">Transcriptional regulator</fullName>
    </submittedName>
</protein>
<reference evidence="5 6" key="2">
    <citation type="submission" date="2019-12" db="EMBL/GenBank/DDBJ databases">
        <title>Draft genome sequence of Pseudomonas otitidis recovered from a chicken carcass.</title>
        <authorList>
            <person name="Vieira T.R."/>
            <person name="Oliviera E.F.C."/>
            <person name="Silva N.M.V."/>
            <person name="Sambrano G.E."/>
            <person name="Cibulski S.P."/>
            <person name="Cardoso M.R.I."/>
        </authorList>
    </citation>
    <scope>NUCLEOTIDE SEQUENCE [LARGE SCALE GENOMIC DNA]</scope>
    <source>
        <strain evidence="5 6">25_K</strain>
    </source>
</reference>
<reference evidence="3 8" key="3">
    <citation type="submission" date="2023-10" db="EMBL/GenBank/DDBJ databases">
        <title>Pseudomonas otitidis isolated from a paediatric patient with cystic fibrosis in Chile.</title>
        <authorList>
            <person name="Amsteins-Romero L."/>
            <person name="Opazo-Capurro A."/>
            <person name="Matus-Kohler M."/>
            <person name="Gonzalez-Rocha G."/>
        </authorList>
    </citation>
    <scope>NUCLEOTIDE SEQUENCE [LARGE SCALE GENOMIC DNA]</scope>
    <source>
        <strain evidence="3 8">P-714</strain>
    </source>
</reference>
<dbReference type="EMBL" id="JAWJUL010000001">
    <property type="protein sequence ID" value="MDV3437812.1"/>
    <property type="molecule type" value="Genomic_DNA"/>
</dbReference>